<dbReference type="AlphaFoldDB" id="A0A1Y0IDA0"/>
<dbReference type="InterPro" id="IPR046158">
    <property type="entry name" value="DUF6160"/>
</dbReference>
<dbReference type="RefSeq" id="WP_087462257.1">
    <property type="nucleotide sequence ID" value="NZ_CP021425.1"/>
</dbReference>
<dbReference type="Pfam" id="PF19657">
    <property type="entry name" value="DUF6160"/>
    <property type="match status" value="1"/>
</dbReference>
<dbReference type="KEGG" id="ome:OLMES_3314"/>
<keyword evidence="4" id="KW-1185">Reference proteome</keyword>
<sequence>MKGLNKIALVTAIAAASSVAQAELKALDDSTMGQMTGQAGLTIDVNAATIEIGEIAYQDEGFLAISDMSLTGAHGTALDEIRLFIDVAGSDPTDVGGAGALGKTYLAGAAAAAGATLTDTTTFDDSIAVGNGDLVIALRGQNGFVDFGLNIGSVDLAQSDATIGSIAGSANTTTLVSDLNLNGLIGPIDMVIHNDGGTAETLEINAYFNVTDQSGGADPTANTLTLPFMNTSLGFALHNNRGDEVISLGSQGTSFAHAQLTVGQSTNGLAVNVKDFSGDMDLTNITMGSSPSIGDLYITDLKVTAALDIYGH</sequence>
<protein>
    <recommendedName>
        <fullName evidence="2">DUF6160 domain-containing protein</fullName>
    </recommendedName>
</protein>
<name>A0A1Y0IDA0_9GAMM</name>
<feature type="chain" id="PRO_5012033283" description="DUF6160 domain-containing protein" evidence="1">
    <location>
        <begin position="23"/>
        <end position="312"/>
    </location>
</feature>
<dbReference type="OrthoDB" id="6198908at2"/>
<gene>
    <name evidence="3" type="ORF">OLMES_3314</name>
</gene>
<organism evidence="3 4">
    <name type="scientific">Oleiphilus messinensis</name>
    <dbReference type="NCBI Taxonomy" id="141451"/>
    <lineage>
        <taxon>Bacteria</taxon>
        <taxon>Pseudomonadati</taxon>
        <taxon>Pseudomonadota</taxon>
        <taxon>Gammaproteobacteria</taxon>
        <taxon>Oceanospirillales</taxon>
        <taxon>Oleiphilaceae</taxon>
        <taxon>Oleiphilus</taxon>
    </lineage>
</organism>
<evidence type="ECO:0000313" key="4">
    <source>
        <dbReference type="Proteomes" id="UP000196027"/>
    </source>
</evidence>
<proteinExistence type="predicted"/>
<evidence type="ECO:0000259" key="2">
    <source>
        <dbReference type="Pfam" id="PF19657"/>
    </source>
</evidence>
<feature type="domain" description="DUF6160" evidence="2">
    <location>
        <begin position="1"/>
        <end position="89"/>
    </location>
</feature>
<evidence type="ECO:0000256" key="1">
    <source>
        <dbReference type="SAM" id="SignalP"/>
    </source>
</evidence>
<dbReference type="EMBL" id="CP021425">
    <property type="protein sequence ID" value="ARU57354.1"/>
    <property type="molecule type" value="Genomic_DNA"/>
</dbReference>
<feature type="signal peptide" evidence="1">
    <location>
        <begin position="1"/>
        <end position="22"/>
    </location>
</feature>
<accession>A0A1Y0IDA0</accession>
<reference evidence="3 4" key="1">
    <citation type="submission" date="2017-05" db="EMBL/GenBank/DDBJ databases">
        <title>Genomic insights into alkan degradation activity of Oleiphilus messinensis.</title>
        <authorList>
            <person name="Kozyavkin S.A."/>
            <person name="Slesarev A.I."/>
            <person name="Golyshin P.N."/>
            <person name="Korzhenkov A."/>
            <person name="Golyshina O.N."/>
            <person name="Toshchakov S.V."/>
        </authorList>
    </citation>
    <scope>NUCLEOTIDE SEQUENCE [LARGE SCALE GENOMIC DNA]</scope>
    <source>
        <strain evidence="3 4">ME102</strain>
    </source>
</reference>
<keyword evidence="1" id="KW-0732">Signal</keyword>
<dbReference type="Proteomes" id="UP000196027">
    <property type="component" value="Chromosome"/>
</dbReference>
<evidence type="ECO:0000313" key="3">
    <source>
        <dbReference type="EMBL" id="ARU57354.1"/>
    </source>
</evidence>